<gene>
    <name evidence="3" type="ORF">LTR77_002668</name>
</gene>
<dbReference type="PANTHER" id="PTHR28022:SF1">
    <property type="entry name" value="GPI MANNOSYLTRANSFERASE 2 SUBUNIT PGA1"/>
    <property type="match status" value="1"/>
</dbReference>
<reference evidence="3 4" key="1">
    <citation type="submission" date="2023-08" db="EMBL/GenBank/DDBJ databases">
        <title>Black Yeasts Isolated from many extreme environments.</title>
        <authorList>
            <person name="Coleine C."/>
            <person name="Stajich J.E."/>
            <person name="Selbmann L."/>
        </authorList>
    </citation>
    <scope>NUCLEOTIDE SEQUENCE [LARGE SCALE GENOMIC DNA]</scope>
    <source>
        <strain evidence="3 4">CCFEE 5935</strain>
    </source>
</reference>
<evidence type="ECO:0000256" key="2">
    <source>
        <dbReference type="SAM" id="SignalP"/>
    </source>
</evidence>
<feature type="chain" id="PRO_5043552757" evidence="2">
    <location>
        <begin position="20"/>
        <end position="226"/>
    </location>
</feature>
<dbReference type="GO" id="GO:0031501">
    <property type="term" value="C:mannosyltransferase complex"/>
    <property type="evidence" value="ECO:0007669"/>
    <property type="project" value="TreeGrafter"/>
</dbReference>
<dbReference type="AlphaFoldDB" id="A0AAV9PJF9"/>
<keyword evidence="1" id="KW-0472">Membrane</keyword>
<organism evidence="3 4">
    <name type="scientific">Saxophila tyrrhenica</name>
    <dbReference type="NCBI Taxonomy" id="1690608"/>
    <lineage>
        <taxon>Eukaryota</taxon>
        <taxon>Fungi</taxon>
        <taxon>Dikarya</taxon>
        <taxon>Ascomycota</taxon>
        <taxon>Pezizomycotina</taxon>
        <taxon>Dothideomycetes</taxon>
        <taxon>Dothideomycetidae</taxon>
        <taxon>Mycosphaerellales</taxon>
        <taxon>Extremaceae</taxon>
        <taxon>Saxophila</taxon>
    </lineage>
</organism>
<dbReference type="InterPro" id="IPR019433">
    <property type="entry name" value="GPI_ManTrfase_II_coact_Pga1"/>
</dbReference>
<keyword evidence="4" id="KW-1185">Reference proteome</keyword>
<dbReference type="GO" id="GO:0006506">
    <property type="term" value="P:GPI anchor biosynthetic process"/>
    <property type="evidence" value="ECO:0007669"/>
    <property type="project" value="TreeGrafter"/>
</dbReference>
<sequence length="226" mass="24839">MKPARFLSSIAFLAVNVHANTEKIIFVAPPANHISQLGELRGLDVLAPATPSLRTALSVAFPTATASKEPQGVESWFLLSDLNPGQRYEVRVCWAAVQPTTFWIDTFEPSAILDDEQLFQKLSDYSQSRTDKAAKTANDQRPSVLFLRITAAADFFTTNATLMQHPPPVDVDIILDPFIGNIFPKSLVPTVIYIIALAIGSWLISGYAWQFLTGTSNAQPKKPHTD</sequence>
<evidence type="ECO:0000256" key="1">
    <source>
        <dbReference type="SAM" id="Phobius"/>
    </source>
</evidence>
<dbReference type="Proteomes" id="UP001337655">
    <property type="component" value="Unassembled WGS sequence"/>
</dbReference>
<evidence type="ECO:0000313" key="4">
    <source>
        <dbReference type="Proteomes" id="UP001337655"/>
    </source>
</evidence>
<keyword evidence="2" id="KW-0732">Signal</keyword>
<keyword evidence="1" id="KW-1133">Transmembrane helix</keyword>
<protein>
    <submittedName>
        <fullName evidence="3">Uncharacterized protein</fullName>
    </submittedName>
</protein>
<dbReference type="GeneID" id="89924015"/>
<dbReference type="PANTHER" id="PTHR28022">
    <property type="entry name" value="GPI MANNOSYLTRANSFERASE 2 SUBUNIT PGA1"/>
    <property type="match status" value="1"/>
</dbReference>
<name>A0AAV9PJF9_9PEZI</name>
<dbReference type="RefSeq" id="XP_064661266.1">
    <property type="nucleotide sequence ID" value="XM_064799927.1"/>
</dbReference>
<dbReference type="GO" id="GO:0000030">
    <property type="term" value="F:mannosyltransferase activity"/>
    <property type="evidence" value="ECO:0007669"/>
    <property type="project" value="TreeGrafter"/>
</dbReference>
<dbReference type="EMBL" id="JAVRRT010000004">
    <property type="protein sequence ID" value="KAK5172548.1"/>
    <property type="molecule type" value="Genomic_DNA"/>
</dbReference>
<feature type="signal peptide" evidence="2">
    <location>
        <begin position="1"/>
        <end position="19"/>
    </location>
</feature>
<accession>A0AAV9PJF9</accession>
<keyword evidence="1" id="KW-0812">Transmembrane</keyword>
<evidence type="ECO:0000313" key="3">
    <source>
        <dbReference type="EMBL" id="KAK5172548.1"/>
    </source>
</evidence>
<dbReference type="Pfam" id="PF10333">
    <property type="entry name" value="Pga1"/>
    <property type="match status" value="1"/>
</dbReference>
<proteinExistence type="predicted"/>
<feature type="transmembrane region" description="Helical" evidence="1">
    <location>
        <begin position="191"/>
        <end position="212"/>
    </location>
</feature>
<dbReference type="GO" id="GO:0005789">
    <property type="term" value="C:endoplasmic reticulum membrane"/>
    <property type="evidence" value="ECO:0007669"/>
    <property type="project" value="TreeGrafter"/>
</dbReference>
<comment type="caution">
    <text evidence="3">The sequence shown here is derived from an EMBL/GenBank/DDBJ whole genome shotgun (WGS) entry which is preliminary data.</text>
</comment>